<comment type="caution">
    <text evidence="1">The sequence shown here is derived from an EMBL/GenBank/DDBJ whole genome shotgun (WGS) entry which is preliminary data.</text>
</comment>
<organism evidence="1">
    <name type="scientific">marine sediment metagenome</name>
    <dbReference type="NCBI Taxonomy" id="412755"/>
    <lineage>
        <taxon>unclassified sequences</taxon>
        <taxon>metagenomes</taxon>
        <taxon>ecological metagenomes</taxon>
    </lineage>
</organism>
<evidence type="ECO:0000313" key="1">
    <source>
        <dbReference type="EMBL" id="KKN15275.1"/>
    </source>
</evidence>
<accession>A0A0F9N6S8</accession>
<proteinExistence type="predicted"/>
<dbReference type="AlphaFoldDB" id="A0A0F9N6S8"/>
<gene>
    <name evidence="1" type="ORF">LCGC14_0987620</name>
</gene>
<name>A0A0F9N6S8_9ZZZZ</name>
<reference evidence="1" key="1">
    <citation type="journal article" date="2015" name="Nature">
        <title>Complex archaea that bridge the gap between prokaryotes and eukaryotes.</title>
        <authorList>
            <person name="Spang A."/>
            <person name="Saw J.H."/>
            <person name="Jorgensen S.L."/>
            <person name="Zaremba-Niedzwiedzka K."/>
            <person name="Martijn J."/>
            <person name="Lind A.E."/>
            <person name="van Eijk R."/>
            <person name="Schleper C."/>
            <person name="Guy L."/>
            <person name="Ettema T.J."/>
        </authorList>
    </citation>
    <scope>NUCLEOTIDE SEQUENCE</scope>
</reference>
<sequence>MIHTTKYKPRVYPYLNTNAANQIDRLQDMTASITMNRTKIEEIGRSGLIDWRVGNPSVTLTLRQLEYGTMQFWQDLRNTGSADVKINFNEFDIPKVDIAGYETDQNDSFKSTIWYPGLRLSGFSLNIGDPDSLVERTFTLIGEDEITLQGDNKYLVVYDSGSASGGSPESFTIANPTPVADPDNSGQFLFKVTRYNTSDGTTTLLNFEAGAGDPALGSDYYTYSAGTLKATTSASDEIRAYYSAGAFTSGEQTFTNNDTDAAGLEAKMCSIFLQTTNYLYRLQSVSIDVTLDRFDVREIGDKDVIQTGVRDVTTRATLGRILDQWTVEEVLRGEVPDYGKLDIRKFQDEKSLLVYIYSDDVKNVFRLGYKLTDLAPVGVDDATPLNEYVTRGVTLEGELGFVTNDVNEM</sequence>
<protein>
    <submittedName>
        <fullName evidence="1">Uncharacterized protein</fullName>
    </submittedName>
</protein>
<dbReference type="EMBL" id="LAZR01003728">
    <property type="protein sequence ID" value="KKN15275.1"/>
    <property type="molecule type" value="Genomic_DNA"/>
</dbReference>